<dbReference type="GO" id="GO:0055085">
    <property type="term" value="P:transmembrane transport"/>
    <property type="evidence" value="ECO:0007669"/>
    <property type="project" value="InterPro"/>
</dbReference>
<keyword evidence="4 7" id="KW-0812">Transmembrane</keyword>
<protein>
    <submittedName>
        <fullName evidence="9">ABC transporter permease</fullName>
    </submittedName>
</protein>
<dbReference type="GO" id="GO:0005886">
    <property type="term" value="C:plasma membrane"/>
    <property type="evidence" value="ECO:0007669"/>
    <property type="project" value="UniProtKB-SubCell"/>
</dbReference>
<proteinExistence type="inferred from homology"/>
<evidence type="ECO:0000256" key="4">
    <source>
        <dbReference type="ARBA" id="ARBA00022692"/>
    </source>
</evidence>
<dbReference type="PANTHER" id="PTHR30151">
    <property type="entry name" value="ALKANE SULFONATE ABC TRANSPORTER-RELATED, MEMBRANE SUBUNIT"/>
    <property type="match status" value="1"/>
</dbReference>
<organism evidence="9 10">
    <name type="scientific">Spiribacter aquaticus</name>
    <dbReference type="NCBI Taxonomy" id="1935996"/>
    <lineage>
        <taxon>Bacteria</taxon>
        <taxon>Pseudomonadati</taxon>
        <taxon>Pseudomonadota</taxon>
        <taxon>Gammaproteobacteria</taxon>
        <taxon>Chromatiales</taxon>
        <taxon>Ectothiorhodospiraceae</taxon>
        <taxon>Spiribacter</taxon>
    </lineage>
</organism>
<keyword evidence="2 7" id="KW-0813">Transport</keyword>
<evidence type="ECO:0000313" key="9">
    <source>
        <dbReference type="EMBL" id="TVO66646.1"/>
    </source>
</evidence>
<evidence type="ECO:0000256" key="5">
    <source>
        <dbReference type="ARBA" id="ARBA00022989"/>
    </source>
</evidence>
<dbReference type="AlphaFoldDB" id="A0A557RND7"/>
<accession>A0A557RND7</accession>
<dbReference type="CDD" id="cd06261">
    <property type="entry name" value="TM_PBP2"/>
    <property type="match status" value="1"/>
</dbReference>
<evidence type="ECO:0000256" key="1">
    <source>
        <dbReference type="ARBA" id="ARBA00004651"/>
    </source>
</evidence>
<comment type="similarity">
    <text evidence="7">Belongs to the binding-protein-dependent transport system permease family.</text>
</comment>
<evidence type="ECO:0000259" key="8">
    <source>
        <dbReference type="PROSITE" id="PS50928"/>
    </source>
</evidence>
<dbReference type="SUPFAM" id="SSF161098">
    <property type="entry name" value="MetI-like"/>
    <property type="match status" value="1"/>
</dbReference>
<evidence type="ECO:0000256" key="6">
    <source>
        <dbReference type="ARBA" id="ARBA00023136"/>
    </source>
</evidence>
<keyword evidence="3" id="KW-1003">Cell membrane</keyword>
<reference evidence="9 10" key="1">
    <citation type="submission" date="2019-07" db="EMBL/GenBank/DDBJ databases">
        <title>Reclasification of Spiribacter aquaticus.</title>
        <authorList>
            <person name="Leon M.J."/>
            <person name="Sanchez-Porro C."/>
            <person name="Ventosa A."/>
        </authorList>
    </citation>
    <scope>NUCLEOTIDE SEQUENCE [LARGE SCALE GENOMIC DNA]</scope>
    <source>
        <strain evidence="9 10">SP30</strain>
    </source>
</reference>
<evidence type="ECO:0000256" key="3">
    <source>
        <dbReference type="ARBA" id="ARBA00022475"/>
    </source>
</evidence>
<comment type="subcellular location">
    <subcellularLocation>
        <location evidence="1 7">Cell membrane</location>
        <topology evidence="1 7">Multi-pass membrane protein</topology>
    </subcellularLocation>
</comment>
<dbReference type="PROSITE" id="PS50928">
    <property type="entry name" value="ABC_TM1"/>
    <property type="match status" value="1"/>
</dbReference>
<evidence type="ECO:0000313" key="10">
    <source>
        <dbReference type="Proteomes" id="UP000316688"/>
    </source>
</evidence>
<name>A0A557RND7_9GAMM</name>
<dbReference type="Proteomes" id="UP000316688">
    <property type="component" value="Unassembled WGS sequence"/>
</dbReference>
<dbReference type="Pfam" id="PF00528">
    <property type="entry name" value="BPD_transp_1"/>
    <property type="match status" value="1"/>
</dbReference>
<feature type="transmembrane region" description="Helical" evidence="7">
    <location>
        <begin position="99"/>
        <end position="120"/>
    </location>
</feature>
<keyword evidence="10" id="KW-1185">Reference proteome</keyword>
<evidence type="ECO:0000256" key="2">
    <source>
        <dbReference type="ARBA" id="ARBA00022448"/>
    </source>
</evidence>
<evidence type="ECO:0000256" key="7">
    <source>
        <dbReference type="RuleBase" id="RU363032"/>
    </source>
</evidence>
<comment type="caution">
    <text evidence="9">The sequence shown here is derived from an EMBL/GenBank/DDBJ whole genome shotgun (WGS) entry which is preliminary data.</text>
</comment>
<sequence length="284" mass="30650">MTSRSARAAWSSRSICRRFSTTRSTRRRPTVIDAGPRGRRLVASAAGLAGFLLLWEGILRLGLLPNTLVPLPSAIPGVLAQEIRDGIWQTMVVSSLQHYGIGLLLGSSLGIAVGMSAAMFPAFDAVHAWLARLLRPIPPLAWIPFAIIWFGITPTAAAFIISIGVFWINYFASYSAVDAIDPGYQELAAAFGQNQPLVRLRKITLPAAAPGILGGLRAGLGQGWMTVVAAELFGITGIGQRMMEASSLLATDIVVVYMLTIAGLYALVDAVFVMLQRRILQWQY</sequence>
<feature type="transmembrane region" description="Helical" evidence="7">
    <location>
        <begin position="141"/>
        <end position="168"/>
    </location>
</feature>
<feature type="domain" description="ABC transmembrane type-1" evidence="8">
    <location>
        <begin position="92"/>
        <end position="276"/>
    </location>
</feature>
<dbReference type="InterPro" id="IPR035906">
    <property type="entry name" value="MetI-like_sf"/>
</dbReference>
<feature type="transmembrane region" description="Helical" evidence="7">
    <location>
        <begin position="253"/>
        <end position="275"/>
    </location>
</feature>
<gene>
    <name evidence="9" type="ORF">FPL11_02885</name>
</gene>
<keyword evidence="5 7" id="KW-1133">Transmembrane helix</keyword>
<keyword evidence="6 7" id="KW-0472">Membrane</keyword>
<dbReference type="InterPro" id="IPR000515">
    <property type="entry name" value="MetI-like"/>
</dbReference>
<dbReference type="PANTHER" id="PTHR30151:SF0">
    <property type="entry name" value="ABC TRANSPORTER PERMEASE PROTEIN MJ0413-RELATED"/>
    <property type="match status" value="1"/>
</dbReference>
<dbReference type="Gene3D" id="1.10.3720.10">
    <property type="entry name" value="MetI-like"/>
    <property type="match status" value="1"/>
</dbReference>
<dbReference type="EMBL" id="VMKP01000001">
    <property type="protein sequence ID" value="TVO66646.1"/>
    <property type="molecule type" value="Genomic_DNA"/>
</dbReference>